<dbReference type="EMBL" id="CM037014">
    <property type="protein sequence ID" value="KAH7685571.1"/>
    <property type="molecule type" value="Genomic_DNA"/>
</dbReference>
<reference evidence="2" key="1">
    <citation type="journal article" date="2022" name="Nat. Commun.">
        <title>Chromosome evolution and the genetic basis of agronomically important traits in greater yam.</title>
        <authorList>
            <person name="Bredeson J.V."/>
            <person name="Lyons J.B."/>
            <person name="Oniyinde I.O."/>
            <person name="Okereke N.R."/>
            <person name="Kolade O."/>
            <person name="Nnabue I."/>
            <person name="Nwadili C.O."/>
            <person name="Hribova E."/>
            <person name="Parker M."/>
            <person name="Nwogha J."/>
            <person name="Shu S."/>
            <person name="Carlson J."/>
            <person name="Kariba R."/>
            <person name="Muthemba S."/>
            <person name="Knop K."/>
            <person name="Barton G.J."/>
            <person name="Sherwood A.V."/>
            <person name="Lopez-Montes A."/>
            <person name="Asiedu R."/>
            <person name="Jamnadass R."/>
            <person name="Muchugi A."/>
            <person name="Goodstein D."/>
            <person name="Egesi C.N."/>
            <person name="Featherston J."/>
            <person name="Asfaw A."/>
            <person name="Simpson G.G."/>
            <person name="Dolezel J."/>
            <person name="Hendre P.S."/>
            <person name="Van Deynze A."/>
            <person name="Kumar P.L."/>
            <person name="Obidiegwu J.E."/>
            <person name="Bhattacharjee R."/>
            <person name="Rokhsar D.S."/>
        </authorList>
    </citation>
    <scope>NUCLEOTIDE SEQUENCE [LARGE SCALE GENOMIC DNA]</scope>
    <source>
        <strain evidence="2">cv. TDa95/00328</strain>
    </source>
</reference>
<proteinExistence type="predicted"/>
<name>A0ACB7WBY0_DIOAL</name>
<gene>
    <name evidence="1" type="ORF">IHE45_04G048900</name>
</gene>
<evidence type="ECO:0000313" key="1">
    <source>
        <dbReference type="EMBL" id="KAH7685571.1"/>
    </source>
</evidence>
<accession>A0ACB7WBY0</accession>
<keyword evidence="2" id="KW-1185">Reference proteome</keyword>
<protein>
    <submittedName>
        <fullName evidence="1">UDP-glucuronosyl/UDP-glucosyltransferase protein</fullName>
    </submittedName>
</protein>
<organism evidence="1 2">
    <name type="scientific">Dioscorea alata</name>
    <name type="common">Purple yam</name>
    <dbReference type="NCBI Taxonomy" id="55571"/>
    <lineage>
        <taxon>Eukaryota</taxon>
        <taxon>Viridiplantae</taxon>
        <taxon>Streptophyta</taxon>
        <taxon>Embryophyta</taxon>
        <taxon>Tracheophyta</taxon>
        <taxon>Spermatophyta</taxon>
        <taxon>Magnoliopsida</taxon>
        <taxon>Liliopsida</taxon>
        <taxon>Dioscoreales</taxon>
        <taxon>Dioscoreaceae</taxon>
        <taxon>Dioscorea</taxon>
    </lineage>
</organism>
<dbReference type="Proteomes" id="UP000827976">
    <property type="component" value="Chromosome 4"/>
</dbReference>
<comment type="caution">
    <text evidence="1">The sequence shown here is derived from an EMBL/GenBank/DDBJ whole genome shotgun (WGS) entry which is preliminary data.</text>
</comment>
<sequence>MNSSRLTIMMLSWLAHGHISPFLELSKRLSSRGMMVYLCSTPINLDSIRESLDEKVFPSIKLVEIQLPSIPGLAPHIQSTKHLPPHLMALFKEAFDFTEPYFEQLLDQLQPNLLFYDIFQPWVPKVTHLRNIPSLLFLTTSAICSAYLCHLLLRPNEEEFPFPEFHDVHKGFGDILRRMANGISNRERFLMGINRSLNYIIIKTFGEIESTYIDYLAQLTKKEIISTGPLLPNVKDEIYPKYCDKWLSTKEMSSVVLVSFGSEYFLSQEQLEEVALGLELSHLKFIWIVRFLKEEMVSESEFHGSCAHAQSLPLGFQERLGEDKALLVDGWASQREILTHPSIGGFLTHCGWSSVMEGMGFGVPIIALPMQLDQPFNAKLVTDLGVGVEVTRTEGMVGRFSSDQIAKGIQRVMIDEEGVHIRRKSKEMAKIITNHVEKEEIDVLVQKMVALNVEKEKI</sequence>
<evidence type="ECO:0000313" key="2">
    <source>
        <dbReference type="Proteomes" id="UP000827976"/>
    </source>
</evidence>